<protein>
    <recommendedName>
        <fullName evidence="1">Heterokaryon incompatibility domain-containing protein</fullName>
    </recommendedName>
</protein>
<evidence type="ECO:0000259" key="1">
    <source>
        <dbReference type="Pfam" id="PF06985"/>
    </source>
</evidence>
<feature type="domain" description="Heterokaryon incompatibility" evidence="1">
    <location>
        <begin position="29"/>
        <end position="138"/>
    </location>
</feature>
<keyword evidence="3" id="KW-1185">Reference proteome</keyword>
<dbReference type="AlphaFoldDB" id="A0A8H7WHU6"/>
<gene>
    <name evidence="2" type="ORF">IFR04_001812</name>
</gene>
<dbReference type="PANTHER" id="PTHR24148">
    <property type="entry name" value="ANKYRIN REPEAT DOMAIN-CONTAINING PROTEIN 39 HOMOLOG-RELATED"/>
    <property type="match status" value="1"/>
</dbReference>
<dbReference type="EMBL" id="JAFJYH010000014">
    <property type="protein sequence ID" value="KAG4425042.1"/>
    <property type="molecule type" value="Genomic_DNA"/>
</dbReference>
<organism evidence="2 3">
    <name type="scientific">Cadophora malorum</name>
    <dbReference type="NCBI Taxonomy" id="108018"/>
    <lineage>
        <taxon>Eukaryota</taxon>
        <taxon>Fungi</taxon>
        <taxon>Dikarya</taxon>
        <taxon>Ascomycota</taxon>
        <taxon>Pezizomycotina</taxon>
        <taxon>Leotiomycetes</taxon>
        <taxon>Helotiales</taxon>
        <taxon>Ploettnerulaceae</taxon>
        <taxon>Cadophora</taxon>
    </lineage>
</organism>
<sequence length="305" mass="34463">MSTSPEPSQLSPDESSYRPLADADEIRMLSFEAGNTKSDLRSSVVYVGSGFQDDLTRRASFSVRENLWQALFHLRVKDSNRVLWIDAICINQADEGERNHQVMQTGQSFSRASRVLAWLGLDYPTTYVALDALKRVAKAPKYFVPRPRQSFGLHFLRSTNGMNRAERMQIELQSEETEAIEELLLPGLLATAVDCERFKEPLGSLCRKYGSFMCEDVKDNMFGLHAMAPPCFQEATVVDYGAPWSSIWQSVMAHHFSRHQNWPRLVVSMTQELQQKLAVGQKVSAFTHVVGCSMCRFRDPCLAVG</sequence>
<evidence type="ECO:0000313" key="2">
    <source>
        <dbReference type="EMBL" id="KAG4425042.1"/>
    </source>
</evidence>
<dbReference type="OrthoDB" id="3600004at2759"/>
<dbReference type="PANTHER" id="PTHR24148:SF77">
    <property type="entry name" value="HETEROKARYON INCOMPATIBILITY DOMAIN-CONTAINING PROTEIN"/>
    <property type="match status" value="1"/>
</dbReference>
<dbReference type="InterPro" id="IPR010730">
    <property type="entry name" value="HET"/>
</dbReference>
<name>A0A8H7WHU6_9HELO</name>
<evidence type="ECO:0000313" key="3">
    <source>
        <dbReference type="Proteomes" id="UP000664132"/>
    </source>
</evidence>
<dbReference type="Proteomes" id="UP000664132">
    <property type="component" value="Unassembled WGS sequence"/>
</dbReference>
<proteinExistence type="predicted"/>
<reference evidence="2" key="1">
    <citation type="submission" date="2021-02" db="EMBL/GenBank/DDBJ databases">
        <title>Genome sequence Cadophora malorum strain M34.</title>
        <authorList>
            <person name="Stefanovic E."/>
            <person name="Vu D."/>
            <person name="Scully C."/>
            <person name="Dijksterhuis J."/>
            <person name="Roader J."/>
            <person name="Houbraken J."/>
        </authorList>
    </citation>
    <scope>NUCLEOTIDE SEQUENCE</scope>
    <source>
        <strain evidence="2">M34</strain>
    </source>
</reference>
<dbReference type="Pfam" id="PF06985">
    <property type="entry name" value="HET"/>
    <property type="match status" value="1"/>
</dbReference>
<comment type="caution">
    <text evidence="2">The sequence shown here is derived from an EMBL/GenBank/DDBJ whole genome shotgun (WGS) entry which is preliminary data.</text>
</comment>
<accession>A0A8H7WHU6</accession>
<dbReference type="InterPro" id="IPR052895">
    <property type="entry name" value="HetReg/Transcr_Mod"/>
</dbReference>